<evidence type="ECO:0000313" key="3">
    <source>
        <dbReference type="EMBL" id="PWK25598.1"/>
    </source>
</evidence>
<organism evidence="3 4">
    <name type="scientific">Maribacter polysiphoniae</name>
    <dbReference type="NCBI Taxonomy" id="429344"/>
    <lineage>
        <taxon>Bacteria</taxon>
        <taxon>Pseudomonadati</taxon>
        <taxon>Bacteroidota</taxon>
        <taxon>Flavobacteriia</taxon>
        <taxon>Flavobacteriales</taxon>
        <taxon>Flavobacteriaceae</taxon>
        <taxon>Maribacter</taxon>
    </lineage>
</organism>
<name>A0A316E7H9_9FLAO</name>
<keyword evidence="1" id="KW-0812">Transmembrane</keyword>
<proteinExistence type="predicted"/>
<dbReference type="Proteomes" id="UP000651837">
    <property type="component" value="Unassembled WGS sequence"/>
</dbReference>
<feature type="transmembrane region" description="Helical" evidence="1">
    <location>
        <begin position="6"/>
        <end position="28"/>
    </location>
</feature>
<evidence type="ECO:0000313" key="5">
    <source>
        <dbReference type="Proteomes" id="UP000651837"/>
    </source>
</evidence>
<keyword evidence="1" id="KW-1133">Transmembrane helix</keyword>
<evidence type="ECO:0000313" key="2">
    <source>
        <dbReference type="EMBL" id="MBD1260138.1"/>
    </source>
</evidence>
<evidence type="ECO:0000313" key="4">
    <source>
        <dbReference type="Proteomes" id="UP000245667"/>
    </source>
</evidence>
<evidence type="ECO:0000256" key="1">
    <source>
        <dbReference type="SAM" id="Phobius"/>
    </source>
</evidence>
<keyword evidence="5" id="KW-1185">Reference proteome</keyword>
<protein>
    <submittedName>
        <fullName evidence="2">DUF3592 domain-containing protein</fullName>
    </submittedName>
    <submittedName>
        <fullName evidence="3">Uncharacterized protein DUF3592</fullName>
    </submittedName>
</protein>
<reference evidence="3 4" key="1">
    <citation type="submission" date="2018-05" db="EMBL/GenBank/DDBJ databases">
        <title>Genomic Encyclopedia of Archaeal and Bacterial Type Strains, Phase II (KMG-II): from individual species to whole genera.</title>
        <authorList>
            <person name="Goeker M."/>
        </authorList>
    </citation>
    <scope>NUCLEOTIDE SEQUENCE [LARGE SCALE GENOMIC DNA]</scope>
    <source>
        <strain evidence="3 4">DSM 23514</strain>
    </source>
</reference>
<sequence length="142" mass="16287">MTTNSHAMWVFFYAFLFLIGASLSYLAYSQYRQTQGLLAKGTKTMATVVGFIETQSENNTMYKPVFEFLDRSQIKHTYISSISSYPAPYKIGDRIKITYNPKNSEDVKTISFWGLYRWSVICFMIAAPFLILGGSYLLYSRG</sequence>
<feature type="transmembrane region" description="Helical" evidence="1">
    <location>
        <begin position="118"/>
        <end position="139"/>
    </location>
</feature>
<accession>A0A316E7H9</accession>
<keyword evidence="1" id="KW-0472">Membrane</keyword>
<dbReference type="EMBL" id="JACWLN010000002">
    <property type="protein sequence ID" value="MBD1260138.1"/>
    <property type="molecule type" value="Genomic_DNA"/>
</dbReference>
<gene>
    <name evidence="2" type="ORF">HZY62_06045</name>
    <name evidence="3" type="ORF">LX92_00340</name>
</gene>
<dbReference type="RefSeq" id="WP_109648538.1">
    <property type="nucleotide sequence ID" value="NZ_JACWLN010000002.1"/>
</dbReference>
<reference evidence="2 5" key="2">
    <citation type="submission" date="2020-07" db="EMBL/GenBank/DDBJ databases">
        <title>The draft genome sequence of Maribacter polysiphoniae KCTC 22021.</title>
        <authorList>
            <person name="Mu L."/>
        </authorList>
    </citation>
    <scope>NUCLEOTIDE SEQUENCE [LARGE SCALE GENOMIC DNA]</scope>
    <source>
        <strain evidence="2 5">KCTC 22021</strain>
    </source>
</reference>
<dbReference type="AlphaFoldDB" id="A0A316E7H9"/>
<dbReference type="Proteomes" id="UP000245667">
    <property type="component" value="Unassembled WGS sequence"/>
</dbReference>
<dbReference type="EMBL" id="QGGQ01000001">
    <property type="protein sequence ID" value="PWK25598.1"/>
    <property type="molecule type" value="Genomic_DNA"/>
</dbReference>
<dbReference type="OrthoDB" id="954824at2"/>
<comment type="caution">
    <text evidence="3">The sequence shown here is derived from an EMBL/GenBank/DDBJ whole genome shotgun (WGS) entry which is preliminary data.</text>
</comment>